<sequence>MEQNLFKRMHATLESAKKYCERKRDYGNVFYISPYPVLLIKCNDKKFFAITEMETFRPLANYLSSKIYEIEALENSFLFTEESYFYHNVSASKLLKSFKNGAEFWKKGRISPHLCIFEVPDFNGIERAFSTIDDEKKYEDWPVFESCSAGSNYYLQWYEMDIEHKQYKINEIFRLYEDFKYPWS</sequence>
<dbReference type="AlphaFoldDB" id="A0A2P7TYQ7"/>
<evidence type="ECO:0000313" key="1">
    <source>
        <dbReference type="EMBL" id="PSJ79864.1"/>
    </source>
</evidence>
<reference evidence="1 2" key="1">
    <citation type="submission" date="2018-03" db="EMBL/GenBank/DDBJ databases">
        <title>Neisseria weixii sp. nov., isolated from the intestinal contents of Tibetan Plateau pika (Ochotona curzoniae) in Yushu, Qinghai Province, China.</title>
        <authorList>
            <person name="Gui Z."/>
        </authorList>
    </citation>
    <scope>NUCLEOTIDE SEQUENCE [LARGE SCALE GENOMIC DNA]</scope>
    <source>
        <strain evidence="1 2">ATCC 51483</strain>
    </source>
</reference>
<dbReference type="RefSeq" id="WP_106742323.1">
    <property type="nucleotide sequence ID" value="NZ_PXYY01000066.1"/>
</dbReference>
<protein>
    <submittedName>
        <fullName evidence="1">Uncharacterized protein</fullName>
    </submittedName>
</protein>
<accession>A0A2P7TYQ7</accession>
<gene>
    <name evidence="1" type="ORF">C7N83_09690</name>
</gene>
<evidence type="ECO:0000313" key="2">
    <source>
        <dbReference type="Proteomes" id="UP000241868"/>
    </source>
</evidence>
<proteinExistence type="predicted"/>
<comment type="caution">
    <text evidence="1">The sequence shown here is derived from an EMBL/GenBank/DDBJ whole genome shotgun (WGS) entry which is preliminary data.</text>
</comment>
<organism evidence="1 2">
    <name type="scientific">Neisseria iguanae</name>
    <dbReference type="NCBI Taxonomy" id="90242"/>
    <lineage>
        <taxon>Bacteria</taxon>
        <taxon>Pseudomonadati</taxon>
        <taxon>Pseudomonadota</taxon>
        <taxon>Betaproteobacteria</taxon>
        <taxon>Neisseriales</taxon>
        <taxon>Neisseriaceae</taxon>
        <taxon>Neisseria</taxon>
    </lineage>
</organism>
<dbReference type="EMBL" id="PXYY01000066">
    <property type="protein sequence ID" value="PSJ79864.1"/>
    <property type="molecule type" value="Genomic_DNA"/>
</dbReference>
<name>A0A2P7TYQ7_9NEIS</name>
<keyword evidence="2" id="KW-1185">Reference proteome</keyword>
<dbReference type="Proteomes" id="UP000241868">
    <property type="component" value="Unassembled WGS sequence"/>
</dbReference>